<evidence type="ECO:0000313" key="4">
    <source>
        <dbReference type="Proteomes" id="UP001595859"/>
    </source>
</evidence>
<organism evidence="3 4">
    <name type="scientific">Actinophytocola glycyrrhizae</name>
    <dbReference type="NCBI Taxonomy" id="2044873"/>
    <lineage>
        <taxon>Bacteria</taxon>
        <taxon>Bacillati</taxon>
        <taxon>Actinomycetota</taxon>
        <taxon>Actinomycetes</taxon>
        <taxon>Pseudonocardiales</taxon>
        <taxon>Pseudonocardiaceae</taxon>
    </lineage>
</organism>
<dbReference type="Pfam" id="PF12277">
    <property type="entry name" value="DUF3618"/>
    <property type="match status" value="1"/>
</dbReference>
<accession>A0ABV9RU96</accession>
<proteinExistence type="predicted"/>
<gene>
    <name evidence="3" type="ORF">ACFPCV_01465</name>
</gene>
<comment type="caution">
    <text evidence="3">The sequence shown here is derived from an EMBL/GenBank/DDBJ whole genome shotgun (WGS) entry which is preliminary data.</text>
</comment>
<reference evidence="4" key="1">
    <citation type="journal article" date="2019" name="Int. J. Syst. Evol. Microbiol.">
        <title>The Global Catalogue of Microorganisms (GCM) 10K type strain sequencing project: providing services to taxonomists for standard genome sequencing and annotation.</title>
        <authorList>
            <consortium name="The Broad Institute Genomics Platform"/>
            <consortium name="The Broad Institute Genome Sequencing Center for Infectious Disease"/>
            <person name="Wu L."/>
            <person name="Ma J."/>
        </authorList>
    </citation>
    <scope>NUCLEOTIDE SEQUENCE [LARGE SCALE GENOMIC DNA]</scope>
    <source>
        <strain evidence="4">ZS-22-S1</strain>
    </source>
</reference>
<evidence type="ECO:0000256" key="2">
    <source>
        <dbReference type="SAM" id="Phobius"/>
    </source>
</evidence>
<keyword evidence="2" id="KW-0472">Membrane</keyword>
<dbReference type="EMBL" id="JBHSIS010000002">
    <property type="protein sequence ID" value="MFC4852153.1"/>
    <property type="molecule type" value="Genomic_DNA"/>
</dbReference>
<keyword evidence="4" id="KW-1185">Reference proteome</keyword>
<feature type="transmembrane region" description="Helical" evidence="2">
    <location>
        <begin position="98"/>
        <end position="115"/>
    </location>
</feature>
<evidence type="ECO:0000256" key="1">
    <source>
        <dbReference type="SAM" id="MobiDB-lite"/>
    </source>
</evidence>
<sequence length="120" mass="13175">MSDKENGRMTMPGAAPTDEDLRHDAELTRQELAETVNALGDKADVKARAERVAHEKAEELRAKTEELRVKGGELVDKLPEPVATRVRPVVDGAARRPVIPLAGLLALLIVLRILLKRRNG</sequence>
<keyword evidence="2" id="KW-0812">Transmembrane</keyword>
<protein>
    <submittedName>
        <fullName evidence="3">DUF3618 domain-containing protein</fullName>
    </submittedName>
</protein>
<keyword evidence="2" id="KW-1133">Transmembrane helix</keyword>
<dbReference type="Proteomes" id="UP001595859">
    <property type="component" value="Unassembled WGS sequence"/>
</dbReference>
<name>A0ABV9RU96_9PSEU</name>
<dbReference type="InterPro" id="IPR022062">
    <property type="entry name" value="DUF3618"/>
</dbReference>
<evidence type="ECO:0000313" key="3">
    <source>
        <dbReference type="EMBL" id="MFC4852153.1"/>
    </source>
</evidence>
<dbReference type="RefSeq" id="WP_378053602.1">
    <property type="nucleotide sequence ID" value="NZ_JBHSIS010000002.1"/>
</dbReference>
<feature type="region of interest" description="Disordered" evidence="1">
    <location>
        <begin position="1"/>
        <end position="22"/>
    </location>
</feature>